<keyword evidence="1" id="KW-0812">Transmembrane</keyword>
<dbReference type="Proteomes" id="UP000027120">
    <property type="component" value="Unassembled WGS sequence"/>
</dbReference>
<evidence type="ECO:0000313" key="3">
    <source>
        <dbReference type="Proteomes" id="UP000027120"/>
    </source>
</evidence>
<keyword evidence="3" id="KW-1185">Reference proteome</keyword>
<feature type="transmembrane region" description="Helical" evidence="1">
    <location>
        <begin position="59"/>
        <end position="87"/>
    </location>
</feature>
<accession>A0A067GLN9</accession>
<dbReference type="AlphaFoldDB" id="A0A067GLN9"/>
<gene>
    <name evidence="2" type="ORF">CISIN_1g037284mg</name>
</gene>
<evidence type="ECO:0000313" key="2">
    <source>
        <dbReference type="EMBL" id="KDO80638.1"/>
    </source>
</evidence>
<name>A0A067GLN9_CITSI</name>
<organism evidence="2 3">
    <name type="scientific">Citrus sinensis</name>
    <name type="common">Sweet orange</name>
    <name type="synonym">Citrus aurantium var. sinensis</name>
    <dbReference type="NCBI Taxonomy" id="2711"/>
    <lineage>
        <taxon>Eukaryota</taxon>
        <taxon>Viridiplantae</taxon>
        <taxon>Streptophyta</taxon>
        <taxon>Embryophyta</taxon>
        <taxon>Tracheophyta</taxon>
        <taxon>Spermatophyta</taxon>
        <taxon>Magnoliopsida</taxon>
        <taxon>eudicotyledons</taxon>
        <taxon>Gunneridae</taxon>
        <taxon>Pentapetalae</taxon>
        <taxon>rosids</taxon>
        <taxon>malvids</taxon>
        <taxon>Sapindales</taxon>
        <taxon>Rutaceae</taxon>
        <taxon>Aurantioideae</taxon>
        <taxon>Citrus</taxon>
    </lineage>
</organism>
<protein>
    <submittedName>
        <fullName evidence="2">Uncharacterized protein</fullName>
    </submittedName>
</protein>
<keyword evidence="1" id="KW-1133">Transmembrane helix</keyword>
<dbReference type="EMBL" id="KK784876">
    <property type="protein sequence ID" value="KDO80638.1"/>
    <property type="molecule type" value="Genomic_DNA"/>
</dbReference>
<sequence>MVMVKSIAAVMQCFLSLKGFHLKAVSMFHTCSIICQMTSFNDECRRSMDLVEIIQLMSLQFFVVCLISLDFIGCLTYAPPTLLALWVPTSQKARLNSVKSRMS</sequence>
<keyword evidence="1" id="KW-0472">Membrane</keyword>
<proteinExistence type="predicted"/>
<evidence type="ECO:0000256" key="1">
    <source>
        <dbReference type="SAM" id="Phobius"/>
    </source>
</evidence>
<reference evidence="2 3" key="1">
    <citation type="submission" date="2014-04" db="EMBL/GenBank/DDBJ databases">
        <authorList>
            <consortium name="International Citrus Genome Consortium"/>
            <person name="Gmitter F."/>
            <person name="Chen C."/>
            <person name="Farmerie W."/>
            <person name="Harkins T."/>
            <person name="Desany B."/>
            <person name="Mohiuddin M."/>
            <person name="Kodira C."/>
            <person name="Borodovsky M."/>
            <person name="Lomsadze A."/>
            <person name="Burns P."/>
            <person name="Jenkins J."/>
            <person name="Prochnik S."/>
            <person name="Shu S."/>
            <person name="Chapman J."/>
            <person name="Pitluck S."/>
            <person name="Schmutz J."/>
            <person name="Rokhsar D."/>
        </authorList>
    </citation>
    <scope>NUCLEOTIDE SEQUENCE</scope>
</reference>